<dbReference type="SUPFAM" id="SSF49265">
    <property type="entry name" value="Fibronectin type III"/>
    <property type="match status" value="1"/>
</dbReference>
<organism evidence="3 4">
    <name type="scientific">Anaerobutyricum hallii DSM 3353</name>
    <dbReference type="NCBI Taxonomy" id="411469"/>
    <lineage>
        <taxon>Bacteria</taxon>
        <taxon>Bacillati</taxon>
        <taxon>Bacillota</taxon>
        <taxon>Clostridia</taxon>
        <taxon>Lachnospirales</taxon>
        <taxon>Lachnospiraceae</taxon>
        <taxon>Anaerobutyricum</taxon>
    </lineage>
</organism>
<comment type="caution">
    <text evidence="3">The sequence shown here is derived from an EMBL/GenBank/DDBJ whole genome shotgun (WGS) entry which is preliminary data.</text>
</comment>
<dbReference type="EMBL" id="ACEP01000064">
    <property type="protein sequence ID" value="EEG36837.1"/>
    <property type="molecule type" value="Genomic_DNA"/>
</dbReference>
<dbReference type="InterPro" id="IPR013783">
    <property type="entry name" value="Ig-like_fold"/>
</dbReference>
<proteinExistence type="predicted"/>
<dbReference type="InterPro" id="IPR057841">
    <property type="entry name" value="FN3_SORL1"/>
</dbReference>
<protein>
    <recommendedName>
        <fullName evidence="2">Fibronectin type-III domain-containing protein</fullName>
    </recommendedName>
</protein>
<feature type="compositionally biased region" description="Polar residues" evidence="1">
    <location>
        <begin position="1"/>
        <end position="14"/>
    </location>
</feature>
<sequence>MKTTSSSDNNPGTSTEKPATSATKPTTTAAKNNTRPAPVKLRTPTIKVKSSAKKKAQIIWNLKGNGVKYQVYYSTKKNKGYKKAATINSSKGKATVKKLKSKKKYYFKVRCSKTVKGHTYYSAYSKIKSIKIK</sequence>
<dbReference type="InterPro" id="IPR036116">
    <property type="entry name" value="FN3_sf"/>
</dbReference>
<dbReference type="AlphaFoldDB" id="C0EVI2"/>
<evidence type="ECO:0000259" key="2">
    <source>
        <dbReference type="PROSITE" id="PS50853"/>
    </source>
</evidence>
<evidence type="ECO:0000313" key="4">
    <source>
        <dbReference type="Proteomes" id="UP000003174"/>
    </source>
</evidence>
<dbReference type="Pfam" id="PF25814">
    <property type="entry name" value="fn3_SORL1"/>
    <property type="match status" value="1"/>
</dbReference>
<feature type="domain" description="Fibronectin type-III" evidence="2">
    <location>
        <begin position="37"/>
        <end position="133"/>
    </location>
</feature>
<accession>C0EVI2</accession>
<feature type="compositionally biased region" description="Low complexity" evidence="1">
    <location>
        <begin position="15"/>
        <end position="38"/>
    </location>
</feature>
<reference evidence="3 4" key="1">
    <citation type="submission" date="2009-01" db="EMBL/GenBank/DDBJ databases">
        <authorList>
            <person name="Fulton L."/>
            <person name="Clifton S."/>
            <person name="Fulton B."/>
            <person name="Xu J."/>
            <person name="Minx P."/>
            <person name="Pepin K.H."/>
            <person name="Johnson M."/>
            <person name="Bhonagiri V."/>
            <person name="Nash W.E."/>
            <person name="Mardis E.R."/>
            <person name="Wilson R.K."/>
        </authorList>
    </citation>
    <scope>NUCLEOTIDE SEQUENCE [LARGE SCALE GENOMIC DNA]</scope>
    <source>
        <strain evidence="3 4">DSM 3353</strain>
    </source>
</reference>
<dbReference type="InterPro" id="IPR003961">
    <property type="entry name" value="FN3_dom"/>
</dbReference>
<dbReference type="PROSITE" id="PS50853">
    <property type="entry name" value="FN3"/>
    <property type="match status" value="1"/>
</dbReference>
<gene>
    <name evidence="3" type="ORF">EUBHAL_01420</name>
</gene>
<name>C0EVI2_9FIRM</name>
<dbReference type="Gene3D" id="2.60.40.10">
    <property type="entry name" value="Immunoglobulins"/>
    <property type="match status" value="1"/>
</dbReference>
<reference evidence="3 4" key="2">
    <citation type="submission" date="2009-02" db="EMBL/GenBank/DDBJ databases">
        <title>Draft genome sequence of Eubacterium hallii (DSM 3353).</title>
        <authorList>
            <person name="Sudarsanam P."/>
            <person name="Ley R."/>
            <person name="Guruge J."/>
            <person name="Turnbaugh P.J."/>
            <person name="Mahowald M."/>
            <person name="Liep D."/>
            <person name="Gordon J."/>
        </authorList>
    </citation>
    <scope>NUCLEOTIDE SEQUENCE [LARGE SCALE GENOMIC DNA]</scope>
    <source>
        <strain evidence="3 4">DSM 3353</strain>
    </source>
</reference>
<feature type="region of interest" description="Disordered" evidence="1">
    <location>
        <begin position="1"/>
        <end position="41"/>
    </location>
</feature>
<evidence type="ECO:0000256" key="1">
    <source>
        <dbReference type="SAM" id="MobiDB-lite"/>
    </source>
</evidence>
<evidence type="ECO:0000313" key="3">
    <source>
        <dbReference type="EMBL" id="EEG36837.1"/>
    </source>
</evidence>
<dbReference type="Proteomes" id="UP000003174">
    <property type="component" value="Unassembled WGS sequence"/>
</dbReference>